<proteinExistence type="predicted"/>
<dbReference type="PANTHER" id="PTHR13370:SF3">
    <property type="entry name" value="TRNA (GUANINE(10)-N2)-METHYLTRANSFERASE HOMOLOG"/>
    <property type="match status" value="1"/>
</dbReference>
<comment type="caution">
    <text evidence="3">The sequence shown here is derived from an EMBL/GenBank/DDBJ whole genome shotgun (WGS) entry which is preliminary data.</text>
</comment>
<protein>
    <submittedName>
        <fullName evidence="3">Uncharacterized protein</fullName>
    </submittedName>
</protein>
<reference evidence="3 4" key="1">
    <citation type="journal article" date="2024" name="BMC Biol.">
        <title>Comparative genomics of Ascetosporea gives new insight into the evolutionary basis for animal parasitism in Rhizaria.</title>
        <authorList>
            <person name="Hiltunen Thoren M."/>
            <person name="Onut-Brannstrom I."/>
            <person name="Alfjorden A."/>
            <person name="Peckova H."/>
            <person name="Swords F."/>
            <person name="Hooper C."/>
            <person name="Holzer A.S."/>
            <person name="Bass D."/>
            <person name="Burki F."/>
        </authorList>
    </citation>
    <scope>NUCLEOTIDE SEQUENCE [LARGE SCALE GENOMIC DNA]</scope>
    <source>
        <strain evidence="3">20-A016</strain>
    </source>
</reference>
<dbReference type="Proteomes" id="UP001439008">
    <property type="component" value="Unassembled WGS sequence"/>
</dbReference>
<dbReference type="PRINTS" id="PR00507">
    <property type="entry name" value="N12N6MTFRASE"/>
</dbReference>
<evidence type="ECO:0000313" key="3">
    <source>
        <dbReference type="EMBL" id="MES1922682.1"/>
    </source>
</evidence>
<dbReference type="PROSITE" id="PS00092">
    <property type="entry name" value="N6_MTASE"/>
    <property type="match status" value="1"/>
</dbReference>
<dbReference type="InterPro" id="IPR002052">
    <property type="entry name" value="DNA_methylase_N6_adenine_CS"/>
</dbReference>
<dbReference type="Gene3D" id="3.40.50.150">
    <property type="entry name" value="Vaccinia Virus protein VP39"/>
    <property type="match status" value="1"/>
</dbReference>
<dbReference type="InterPro" id="IPR029063">
    <property type="entry name" value="SAM-dependent_MTases_sf"/>
</dbReference>
<keyword evidence="2" id="KW-0808">Transferase</keyword>
<organism evidence="3 4">
    <name type="scientific">Bonamia ostreae</name>
    <dbReference type="NCBI Taxonomy" id="126728"/>
    <lineage>
        <taxon>Eukaryota</taxon>
        <taxon>Sar</taxon>
        <taxon>Rhizaria</taxon>
        <taxon>Endomyxa</taxon>
        <taxon>Ascetosporea</taxon>
        <taxon>Haplosporida</taxon>
        <taxon>Bonamia</taxon>
    </lineage>
</organism>
<evidence type="ECO:0000256" key="2">
    <source>
        <dbReference type="ARBA" id="ARBA00022679"/>
    </source>
</evidence>
<gene>
    <name evidence="3" type="ORF">MHBO_004204</name>
</gene>
<evidence type="ECO:0000256" key="1">
    <source>
        <dbReference type="ARBA" id="ARBA00022603"/>
    </source>
</evidence>
<keyword evidence="1" id="KW-0489">Methyltransferase</keyword>
<accession>A0ABV2ASQ1</accession>
<keyword evidence="4" id="KW-1185">Reference proteome</keyword>
<evidence type="ECO:0000313" key="4">
    <source>
        <dbReference type="Proteomes" id="UP001439008"/>
    </source>
</evidence>
<dbReference type="CDD" id="cd02440">
    <property type="entry name" value="AdoMet_MTases"/>
    <property type="match status" value="1"/>
</dbReference>
<dbReference type="SUPFAM" id="SSF53335">
    <property type="entry name" value="S-adenosyl-L-methionine-dependent methyltransferases"/>
    <property type="match status" value="1"/>
</dbReference>
<dbReference type="Pfam" id="PF03602">
    <property type="entry name" value="Cons_hypoth95"/>
    <property type="match status" value="1"/>
</dbReference>
<dbReference type="PANTHER" id="PTHR13370">
    <property type="entry name" value="RNA METHYLASE-RELATED"/>
    <property type="match status" value="1"/>
</dbReference>
<name>A0ABV2ASQ1_9EUKA</name>
<sequence length="137" mass="15442">MSLKTRKYIGPTSTDTKLAFFMMNQGLVTKGKFVYDPFVGTGSILLAAASRGAFVFGSDIDVTTLKQKPKLGGKTIFENFLQYEFEKPEVFLSDFSKQFLRMEQIFDAIICDPPYGIRAGAKKIVFDKEIKVQKFNV</sequence>
<dbReference type="EMBL" id="JBDODL010003411">
    <property type="protein sequence ID" value="MES1922682.1"/>
    <property type="molecule type" value="Genomic_DNA"/>
</dbReference>